<sequence length="72" mass="8526">MSNLIREVQNRLEASFFGDIRAFIHDQETSSLINSQVEGERWLWGCDRTGRPMKQCVRDERVLSRTIRKTRT</sequence>
<proteinExistence type="predicted"/>
<organism evidence="1 2">
    <name type="scientific">Nephila pilipes</name>
    <name type="common">Giant wood spider</name>
    <name type="synonym">Nephila maculata</name>
    <dbReference type="NCBI Taxonomy" id="299642"/>
    <lineage>
        <taxon>Eukaryota</taxon>
        <taxon>Metazoa</taxon>
        <taxon>Ecdysozoa</taxon>
        <taxon>Arthropoda</taxon>
        <taxon>Chelicerata</taxon>
        <taxon>Arachnida</taxon>
        <taxon>Araneae</taxon>
        <taxon>Araneomorphae</taxon>
        <taxon>Entelegynae</taxon>
        <taxon>Araneoidea</taxon>
        <taxon>Nephilidae</taxon>
        <taxon>Nephila</taxon>
    </lineage>
</organism>
<evidence type="ECO:0000313" key="2">
    <source>
        <dbReference type="Proteomes" id="UP000887013"/>
    </source>
</evidence>
<accession>A0A8X6QGN7</accession>
<dbReference type="EMBL" id="BMAW01078800">
    <property type="protein sequence ID" value="GFU12564.1"/>
    <property type="molecule type" value="Genomic_DNA"/>
</dbReference>
<name>A0A8X6QGN7_NEPPI</name>
<comment type="caution">
    <text evidence="1">The sequence shown here is derived from an EMBL/GenBank/DDBJ whole genome shotgun (WGS) entry which is preliminary data.</text>
</comment>
<reference evidence="1" key="1">
    <citation type="submission" date="2020-08" db="EMBL/GenBank/DDBJ databases">
        <title>Multicomponent nature underlies the extraordinary mechanical properties of spider dragline silk.</title>
        <authorList>
            <person name="Kono N."/>
            <person name="Nakamura H."/>
            <person name="Mori M."/>
            <person name="Yoshida Y."/>
            <person name="Ohtoshi R."/>
            <person name="Malay A.D."/>
            <person name="Moran D.A.P."/>
            <person name="Tomita M."/>
            <person name="Numata K."/>
            <person name="Arakawa K."/>
        </authorList>
    </citation>
    <scope>NUCLEOTIDE SEQUENCE</scope>
</reference>
<evidence type="ECO:0000313" key="1">
    <source>
        <dbReference type="EMBL" id="GFU12564.1"/>
    </source>
</evidence>
<dbReference type="AlphaFoldDB" id="A0A8X6QGN7"/>
<protein>
    <submittedName>
        <fullName evidence="1">Uncharacterized protein</fullName>
    </submittedName>
</protein>
<keyword evidence="2" id="KW-1185">Reference proteome</keyword>
<gene>
    <name evidence="1" type="ORF">NPIL_455251</name>
</gene>
<dbReference type="Proteomes" id="UP000887013">
    <property type="component" value="Unassembled WGS sequence"/>
</dbReference>